<feature type="active site" description="Charge relay system" evidence="5">
    <location>
        <position position="345"/>
    </location>
</feature>
<name>A0A133NC97_CLOPF</name>
<dbReference type="PROSITE" id="PS00136">
    <property type="entry name" value="SUBTILASE_ASP"/>
    <property type="match status" value="1"/>
</dbReference>
<evidence type="ECO:0000313" key="8">
    <source>
        <dbReference type="Proteomes" id="UP000070646"/>
    </source>
</evidence>
<keyword evidence="2 5" id="KW-0645">Protease</keyword>
<dbReference type="EMBL" id="LRPU01000024">
    <property type="protein sequence ID" value="KXA13908.1"/>
    <property type="molecule type" value="Genomic_DNA"/>
</dbReference>
<feature type="domain" description="Peptidase S8/S53" evidence="6">
    <location>
        <begin position="113"/>
        <end position="390"/>
    </location>
</feature>
<dbReference type="InterPro" id="IPR000209">
    <property type="entry name" value="Peptidase_S8/S53_dom"/>
</dbReference>
<dbReference type="InterPro" id="IPR015500">
    <property type="entry name" value="Peptidase_S8_subtilisin-rel"/>
</dbReference>
<dbReference type="GO" id="GO:0004252">
    <property type="term" value="F:serine-type endopeptidase activity"/>
    <property type="evidence" value="ECO:0007669"/>
    <property type="project" value="UniProtKB-UniRule"/>
</dbReference>
<dbReference type="PATRIC" id="fig|1502.174.peg.604"/>
<feature type="active site" description="Charge relay system" evidence="5">
    <location>
        <position position="157"/>
    </location>
</feature>
<dbReference type="Proteomes" id="UP000070646">
    <property type="component" value="Unassembled WGS sequence"/>
</dbReference>
<dbReference type="Pfam" id="PF00082">
    <property type="entry name" value="Peptidase_S8"/>
    <property type="match status" value="1"/>
</dbReference>
<dbReference type="PANTHER" id="PTHR43806">
    <property type="entry name" value="PEPTIDASE S8"/>
    <property type="match status" value="1"/>
</dbReference>
<dbReference type="InterPro" id="IPR036852">
    <property type="entry name" value="Peptidase_S8/S53_dom_sf"/>
</dbReference>
<dbReference type="AlphaFoldDB" id="A0A133NC97"/>
<comment type="caution">
    <text evidence="7">The sequence shown here is derived from an EMBL/GenBank/DDBJ whole genome shotgun (WGS) entry which is preliminary data.</text>
</comment>
<keyword evidence="4 5" id="KW-0720">Serine protease</keyword>
<comment type="similarity">
    <text evidence="1 5">Belongs to the peptidase S8 family.</text>
</comment>
<evidence type="ECO:0000256" key="1">
    <source>
        <dbReference type="ARBA" id="ARBA00011073"/>
    </source>
</evidence>
<dbReference type="InterPro" id="IPR050131">
    <property type="entry name" value="Peptidase_S8_subtilisin-like"/>
</dbReference>
<evidence type="ECO:0000256" key="2">
    <source>
        <dbReference type="ARBA" id="ARBA00022670"/>
    </source>
</evidence>
<dbReference type="SUPFAM" id="SSF52743">
    <property type="entry name" value="Subtilisin-like"/>
    <property type="match status" value="1"/>
</dbReference>
<evidence type="ECO:0000256" key="5">
    <source>
        <dbReference type="PROSITE-ProRule" id="PRU01240"/>
    </source>
</evidence>
<proteinExistence type="inferred from homology"/>
<dbReference type="PRINTS" id="PR00723">
    <property type="entry name" value="SUBTILISIN"/>
</dbReference>
<keyword evidence="3 5" id="KW-0378">Hydrolase</keyword>
<evidence type="ECO:0000313" key="7">
    <source>
        <dbReference type="EMBL" id="KXA13908.1"/>
    </source>
</evidence>
<organism evidence="7 8">
    <name type="scientific">Clostridium perfringens</name>
    <dbReference type="NCBI Taxonomy" id="1502"/>
    <lineage>
        <taxon>Bacteria</taxon>
        <taxon>Bacillati</taxon>
        <taxon>Bacillota</taxon>
        <taxon>Clostridia</taxon>
        <taxon>Eubacteriales</taxon>
        <taxon>Clostridiaceae</taxon>
        <taxon>Clostridium</taxon>
    </lineage>
</organism>
<evidence type="ECO:0000256" key="3">
    <source>
        <dbReference type="ARBA" id="ARBA00022801"/>
    </source>
</evidence>
<dbReference type="PANTHER" id="PTHR43806:SF11">
    <property type="entry name" value="CEREVISIN-RELATED"/>
    <property type="match status" value="1"/>
</dbReference>
<dbReference type="Gene3D" id="3.40.50.200">
    <property type="entry name" value="Peptidase S8/S53 domain"/>
    <property type="match status" value="1"/>
</dbReference>
<accession>A0A133NC97</accession>
<feature type="active site" description="Charge relay system" evidence="5">
    <location>
        <position position="122"/>
    </location>
</feature>
<protein>
    <submittedName>
        <fullName evidence="7">Peptidase, S8/S53 family</fullName>
    </submittedName>
</protein>
<evidence type="ECO:0000259" key="6">
    <source>
        <dbReference type="Pfam" id="PF00082"/>
    </source>
</evidence>
<reference evidence="7 8" key="1">
    <citation type="submission" date="2016-01" db="EMBL/GenBank/DDBJ databases">
        <authorList>
            <person name="Oliw E.H."/>
        </authorList>
    </citation>
    <scope>NUCLEOTIDE SEQUENCE [LARGE SCALE GENOMIC DNA]</scope>
    <source>
        <strain evidence="7 8">MJR7757A</strain>
    </source>
</reference>
<dbReference type="InterPro" id="IPR023827">
    <property type="entry name" value="Peptidase_S8_Asp-AS"/>
</dbReference>
<gene>
    <name evidence="7" type="ORF">HMPREF3222_00602</name>
</gene>
<dbReference type="GO" id="GO:0006508">
    <property type="term" value="P:proteolysis"/>
    <property type="evidence" value="ECO:0007669"/>
    <property type="project" value="UniProtKB-KW"/>
</dbReference>
<evidence type="ECO:0000256" key="4">
    <source>
        <dbReference type="ARBA" id="ARBA00022825"/>
    </source>
</evidence>
<sequence length="403" mass="44614">MGVFIMFSIKQKLDSNLKIYINRSYYTNYRVLIKCKKFMEDITKKIPKLRGTVIREIKSLNLICAILTPKAINRLIEYPEIEFISFDDHAILCGLSIGTANRIATNKSFNFTGKNVSIGLIDSGVYPHQDLINPTNKIDMFLDLLNNYSYPYDDNGHGTALSGIICGSGYSSKFVFRGIAENTKISCIKAFDANGKGYVSDILFAIETLINQENNPIRVLCLPFELTSHNIKISDYFNELFKLAISKNVIPVVPSGSIEGNNTIQGLALSPWCITVGGIDSTKTPTTTFKFSSSGNSNVKKPDFCAACANIMCLNSDKKYISERNGIKLYPHKLDSSYTVFQGTSLACAYISGVCALLLEAKPELNYKDLCSLLKIASNNKYELPSDSVGEGVIDLSFLIENI</sequence>
<dbReference type="PROSITE" id="PS51892">
    <property type="entry name" value="SUBTILASE"/>
    <property type="match status" value="1"/>
</dbReference>